<dbReference type="Proteomes" id="UP000215145">
    <property type="component" value="Unassembled WGS sequence"/>
</dbReference>
<keyword evidence="3" id="KW-1185">Reference proteome</keyword>
<accession>A0A229NV21</accession>
<sequence length="76" mass="8060">MDESSGSVKDLAAASLIVEAEKSADCSPEAQLLSRLAAILTEELAAIIPGSFIPQQFENPANPDAHREARRMGADH</sequence>
<dbReference type="AlphaFoldDB" id="A0A229NV21"/>
<protein>
    <submittedName>
        <fullName evidence="2">Uncharacterized protein</fullName>
    </submittedName>
</protein>
<proteinExistence type="predicted"/>
<comment type="caution">
    <text evidence="2">The sequence shown here is derived from an EMBL/GenBank/DDBJ whole genome shotgun (WGS) entry which is preliminary data.</text>
</comment>
<evidence type="ECO:0000313" key="2">
    <source>
        <dbReference type="EMBL" id="OXM13756.1"/>
    </source>
</evidence>
<feature type="region of interest" description="Disordered" evidence="1">
    <location>
        <begin position="55"/>
        <end position="76"/>
    </location>
</feature>
<evidence type="ECO:0000313" key="3">
    <source>
        <dbReference type="Proteomes" id="UP000215145"/>
    </source>
</evidence>
<gene>
    <name evidence="2" type="ORF">CGZ75_22335</name>
</gene>
<organism evidence="2 3">
    <name type="scientific">Paenibacillus herberti</name>
    <dbReference type="NCBI Taxonomy" id="1619309"/>
    <lineage>
        <taxon>Bacteria</taxon>
        <taxon>Bacillati</taxon>
        <taxon>Bacillota</taxon>
        <taxon>Bacilli</taxon>
        <taxon>Bacillales</taxon>
        <taxon>Paenibacillaceae</taxon>
        <taxon>Paenibacillus</taxon>
    </lineage>
</organism>
<name>A0A229NV21_9BACL</name>
<reference evidence="2 3" key="1">
    <citation type="submission" date="2017-07" db="EMBL/GenBank/DDBJ databases">
        <title>Paenibacillus herberti R33 genome sequencing and assembly.</title>
        <authorList>
            <person name="Su W."/>
        </authorList>
    </citation>
    <scope>NUCLEOTIDE SEQUENCE [LARGE SCALE GENOMIC DNA]</scope>
    <source>
        <strain evidence="2 3">R33</strain>
    </source>
</reference>
<evidence type="ECO:0000256" key="1">
    <source>
        <dbReference type="SAM" id="MobiDB-lite"/>
    </source>
</evidence>
<feature type="compositionally biased region" description="Basic and acidic residues" evidence="1">
    <location>
        <begin position="64"/>
        <end position="76"/>
    </location>
</feature>
<dbReference type="EMBL" id="NMUQ01000003">
    <property type="protein sequence ID" value="OXM13756.1"/>
    <property type="molecule type" value="Genomic_DNA"/>
</dbReference>